<gene>
    <name evidence="6" type="ORF">EUGRSUZ_C02630</name>
</gene>
<evidence type="ECO:0000256" key="1">
    <source>
        <dbReference type="ARBA" id="ARBA00022614"/>
    </source>
</evidence>
<reference evidence="6" key="1">
    <citation type="submission" date="2013-07" db="EMBL/GenBank/DDBJ databases">
        <title>The genome of Eucalyptus grandis.</title>
        <authorList>
            <person name="Schmutz J."/>
            <person name="Hayes R."/>
            <person name="Myburg A."/>
            <person name="Tuskan G."/>
            <person name="Grattapaglia D."/>
            <person name="Rokhsar D.S."/>
        </authorList>
    </citation>
    <scope>NUCLEOTIDE SEQUENCE</scope>
    <source>
        <tissue evidence="6">Leaf extractions</tissue>
    </source>
</reference>
<dbReference type="GO" id="GO:0006952">
    <property type="term" value="P:defense response"/>
    <property type="evidence" value="ECO:0007669"/>
    <property type="project" value="UniProtKB-KW"/>
</dbReference>
<feature type="domain" description="TIR" evidence="5">
    <location>
        <begin position="1"/>
        <end position="129"/>
    </location>
</feature>
<feature type="non-terminal residue" evidence="6">
    <location>
        <position position="1354"/>
    </location>
</feature>
<evidence type="ECO:0000313" key="6">
    <source>
        <dbReference type="EMBL" id="KCW81260.1"/>
    </source>
</evidence>
<name>A0A059CTI4_EUCGR</name>
<evidence type="ECO:0000259" key="5">
    <source>
        <dbReference type="PROSITE" id="PS50104"/>
    </source>
</evidence>
<dbReference type="InterPro" id="IPR001611">
    <property type="entry name" value="Leu-rich_rpt"/>
</dbReference>
<dbReference type="SMART" id="SM00255">
    <property type="entry name" value="TIR"/>
    <property type="match status" value="1"/>
</dbReference>
<dbReference type="GO" id="GO:0051707">
    <property type="term" value="P:response to other organism"/>
    <property type="evidence" value="ECO:0007669"/>
    <property type="project" value="UniProtKB-ARBA"/>
</dbReference>
<dbReference type="InterPro" id="IPR003591">
    <property type="entry name" value="Leu-rich_rpt_typical-subtyp"/>
</dbReference>
<sequence>KQGIDAGEEIGPQIFQAIDASKICIPILSRGYASSSWCLRELEHMMECRKTKKLEVMPIFYDVKPSDVKLETKLYSNALSLHEKKRGVEIVQCWAKALKEVARIKGWDIKNMGHGELIQLIVREVSVKLQVPRVHVFDHLVGMDKSANEVVDLLNVESEDRRLIGILGKAGIGKTTLAKIVYNKLSTDFESCSFISDIRGASQNSGLLNLQRQLVFDILGDVGVELSSIDQCMNIIRDRFSRKKVLIVLDDVDQRKQLVPLGPKGEWFGSGSRIVVTTRDKSVLSGFQDQFEQCLLYEAKELNDMDALQLFSKHAFRSNSPPNAFLKLSEEIIVRIGGLPLAIKVIGSNLYGKKEAEWQKILKMMEHGRHQESTPLKMQREVSSPSKLLPRERMKKMEDEAGERPADVETSDRNYYAIAAVQNVVGIDDCVKQITNLLEMKVNDEVRIIGIYGTDGIGKQTLAKAVYDHISSCFDSCSFLAEVEGTTQNSHGIQFLQNKLICDILERDHEDSSFDETIEDFVDIFREMKVLIVVNAVEKPSDLHAIVGDQLDWYGPGSRIIVTSQNEEILKEYDSDKAPTYMVTELDDGQAFKLFCKHAFRMQSSIPDYDGLSNCIVNATEKLPLAIEVVGSFLRGKSIQEWEMMEKSMKARLMSSQKTTVGLQELLDICNGELDHQQKDIFLDIACFISGVDARIASYLWPNCYPSSGCILMPLAKIGENNELQMHRLLRRLGKRIFEQEGSGDPIGRKFYIQEKGMENVEALLFDFTAEYFQLMPELRFLKLDNAKVSGNFGGAFASLRWLCWQRCPLDFSAKNFVLTELVILDLSWSKVTEDWGGWSEIKMEKLKVLNLTGCPDLLFTPDFSSYKDLEILILERCSHLVKLHPSIGSLQRLVSLNLKFCSQLNGLPVELGSATALKELFIDRTSVREIPISIGNLKQLKILSGFKCFPLTHLPRSISYLTALSELLLDGAKLLELPSSLGELLNLRLLSLRDCHCLKKLPDSIGRMWSLKEFDISGTSFSGLPNSIRYLKSLTVLRMDSSFVRAFPKETENLTELEELHASWCRSLKGAIPGNIKGLRHLRSLMLGHSRISSLPPEISTITGLHTLDLIQCNEIEELPKLPPSLICLRVSSKRMKAIPLLEDLKELDELCLSDGDRKACRPPSKKLMPESNVQQMIGKPSFSISFPKLTKLELSLSQIIKLKFEPKEITQLKMLVLSGSSLEEVSELPKTLSVLSIQGCSSLKRLPTVQGLNNLSVFKLYHSAIEEIEGLEGLKALKRLDISNCKIQNLHGVGRLTSLRSLILSDCNYLDSLPDLSNLKLLKLLEIRQCKMIHQIEGLEELTSLEKLNISG</sequence>
<keyword evidence="2" id="KW-0677">Repeat</keyword>
<dbReference type="InterPro" id="IPR002182">
    <property type="entry name" value="NB-ARC"/>
</dbReference>
<dbReference type="InterPro" id="IPR055414">
    <property type="entry name" value="LRR_R13L4/SHOC2-like"/>
</dbReference>
<dbReference type="EMBL" id="KK198755">
    <property type="protein sequence ID" value="KCW81260.1"/>
    <property type="molecule type" value="Genomic_DNA"/>
</dbReference>
<proteinExistence type="predicted"/>
<dbReference type="PROSITE" id="PS50104">
    <property type="entry name" value="TIR"/>
    <property type="match status" value="1"/>
</dbReference>
<dbReference type="InterPro" id="IPR042197">
    <property type="entry name" value="Apaf_helical"/>
</dbReference>
<dbReference type="InterPro" id="IPR027417">
    <property type="entry name" value="P-loop_NTPase"/>
</dbReference>
<evidence type="ECO:0000256" key="3">
    <source>
        <dbReference type="ARBA" id="ARBA00022821"/>
    </source>
</evidence>
<dbReference type="Gene3D" id="3.40.50.300">
    <property type="entry name" value="P-loop containing nucleotide triphosphate hydrolases"/>
    <property type="match status" value="2"/>
</dbReference>
<dbReference type="SUPFAM" id="SSF52200">
    <property type="entry name" value="Toll/Interleukin receptor TIR domain"/>
    <property type="match status" value="1"/>
</dbReference>
<feature type="region of interest" description="Disordered" evidence="4">
    <location>
        <begin position="370"/>
        <end position="408"/>
    </location>
</feature>
<dbReference type="GO" id="GO:0043531">
    <property type="term" value="F:ADP binding"/>
    <property type="evidence" value="ECO:0007669"/>
    <property type="project" value="InterPro"/>
</dbReference>
<dbReference type="PANTHER" id="PTHR11017">
    <property type="entry name" value="LEUCINE-RICH REPEAT-CONTAINING PROTEIN"/>
    <property type="match status" value="1"/>
</dbReference>
<dbReference type="SUPFAM" id="SSF52058">
    <property type="entry name" value="L domain-like"/>
    <property type="match status" value="2"/>
</dbReference>
<dbReference type="PANTHER" id="PTHR11017:SF570">
    <property type="entry name" value="DISEASE RESISTANCE PROTEIN (TIR-NBS CLASS)-RELATED"/>
    <property type="match status" value="1"/>
</dbReference>
<dbReference type="Gene3D" id="3.40.50.10140">
    <property type="entry name" value="Toll/interleukin-1 receptor homology (TIR) domain"/>
    <property type="match status" value="1"/>
</dbReference>
<dbReference type="Pfam" id="PF00931">
    <property type="entry name" value="NB-ARC"/>
    <property type="match status" value="2"/>
</dbReference>
<dbReference type="SMART" id="SM00369">
    <property type="entry name" value="LRR_TYP"/>
    <property type="match status" value="4"/>
</dbReference>
<dbReference type="InterPro" id="IPR035897">
    <property type="entry name" value="Toll_tir_struct_dom_sf"/>
</dbReference>
<feature type="non-terminal residue" evidence="6">
    <location>
        <position position="1"/>
    </location>
</feature>
<dbReference type="GO" id="GO:0007165">
    <property type="term" value="P:signal transduction"/>
    <property type="evidence" value="ECO:0007669"/>
    <property type="project" value="InterPro"/>
</dbReference>
<dbReference type="SUPFAM" id="SSF52540">
    <property type="entry name" value="P-loop containing nucleoside triphosphate hydrolases"/>
    <property type="match status" value="2"/>
</dbReference>
<dbReference type="InterPro" id="IPR000157">
    <property type="entry name" value="TIR_dom"/>
</dbReference>
<protein>
    <recommendedName>
        <fullName evidence="5">TIR domain-containing protein</fullName>
    </recommendedName>
</protein>
<dbReference type="PROSITE" id="PS51450">
    <property type="entry name" value="LRR"/>
    <property type="match status" value="1"/>
</dbReference>
<accession>A0A059CTI4</accession>
<dbReference type="InterPro" id="IPR044974">
    <property type="entry name" value="Disease_R_plants"/>
</dbReference>
<keyword evidence="1" id="KW-0433">Leucine-rich repeat</keyword>
<dbReference type="Pfam" id="PF23598">
    <property type="entry name" value="LRR_14"/>
    <property type="match status" value="1"/>
</dbReference>
<evidence type="ECO:0000256" key="2">
    <source>
        <dbReference type="ARBA" id="ARBA00022737"/>
    </source>
</evidence>
<keyword evidence="3" id="KW-0611">Plant defense</keyword>
<dbReference type="InterPro" id="IPR032675">
    <property type="entry name" value="LRR_dom_sf"/>
</dbReference>
<feature type="compositionally biased region" description="Polar residues" evidence="4">
    <location>
        <begin position="373"/>
        <end position="386"/>
    </location>
</feature>
<dbReference type="InParanoid" id="A0A059CTI4"/>
<dbReference type="Gene3D" id="3.80.10.10">
    <property type="entry name" value="Ribonuclease Inhibitor"/>
    <property type="match status" value="3"/>
</dbReference>
<dbReference type="PRINTS" id="PR00364">
    <property type="entry name" value="DISEASERSIST"/>
</dbReference>
<dbReference type="Pfam" id="PF01582">
    <property type="entry name" value="TIR"/>
    <property type="match status" value="1"/>
</dbReference>
<evidence type="ECO:0000256" key="4">
    <source>
        <dbReference type="SAM" id="MobiDB-lite"/>
    </source>
</evidence>
<dbReference type="Gramene" id="KCW81260">
    <property type="protein sequence ID" value="KCW81260"/>
    <property type="gene ID" value="EUGRSUZ_C02630"/>
</dbReference>
<dbReference type="Gene3D" id="1.10.8.430">
    <property type="entry name" value="Helical domain of apoptotic protease-activating factors"/>
    <property type="match status" value="2"/>
</dbReference>
<feature type="compositionally biased region" description="Basic and acidic residues" evidence="4">
    <location>
        <begin position="389"/>
        <end position="408"/>
    </location>
</feature>
<organism evidence="6">
    <name type="scientific">Eucalyptus grandis</name>
    <name type="common">Flooded gum</name>
    <dbReference type="NCBI Taxonomy" id="71139"/>
    <lineage>
        <taxon>Eukaryota</taxon>
        <taxon>Viridiplantae</taxon>
        <taxon>Streptophyta</taxon>
        <taxon>Embryophyta</taxon>
        <taxon>Tracheophyta</taxon>
        <taxon>Spermatophyta</taxon>
        <taxon>Magnoliopsida</taxon>
        <taxon>eudicotyledons</taxon>
        <taxon>Gunneridae</taxon>
        <taxon>Pentapetalae</taxon>
        <taxon>rosids</taxon>
        <taxon>malvids</taxon>
        <taxon>Myrtales</taxon>
        <taxon>Myrtaceae</taxon>
        <taxon>Myrtoideae</taxon>
        <taxon>Eucalypteae</taxon>
        <taxon>Eucalyptus</taxon>
    </lineage>
</organism>